<feature type="transmembrane region" description="Helical" evidence="2">
    <location>
        <begin position="125"/>
        <end position="142"/>
    </location>
</feature>
<dbReference type="RefSeq" id="WP_008693260.1">
    <property type="nucleotide sequence ID" value="NZ_ANOG01000213.1"/>
</dbReference>
<feature type="transmembrane region" description="Helical" evidence="2">
    <location>
        <begin position="68"/>
        <end position="91"/>
    </location>
</feature>
<dbReference type="EMBL" id="ANOG01000213">
    <property type="protein sequence ID" value="EMI21637.1"/>
    <property type="molecule type" value="Genomic_DNA"/>
</dbReference>
<keyword evidence="2" id="KW-0812">Transmembrane</keyword>
<feature type="region of interest" description="Disordered" evidence="1">
    <location>
        <begin position="180"/>
        <end position="203"/>
    </location>
</feature>
<feature type="transmembrane region" description="Helical" evidence="2">
    <location>
        <begin position="148"/>
        <end position="165"/>
    </location>
</feature>
<dbReference type="PATRIC" id="fig|1265738.3.peg.1424"/>
<feature type="transmembrane region" description="Helical" evidence="2">
    <location>
        <begin position="7"/>
        <end position="24"/>
    </location>
</feature>
<evidence type="ECO:0000313" key="3">
    <source>
        <dbReference type="EMBL" id="EMI21637.1"/>
    </source>
</evidence>
<keyword evidence="2" id="KW-0472">Membrane</keyword>
<evidence type="ECO:0000256" key="1">
    <source>
        <dbReference type="SAM" id="MobiDB-lite"/>
    </source>
</evidence>
<feature type="transmembrane region" description="Helical" evidence="2">
    <location>
        <begin position="225"/>
        <end position="244"/>
    </location>
</feature>
<sequence length="262" mass="28109">MFSRHQWTIVVLFLALGVFVANTFDSWATLTVIAVVASVAAWLQRLLEQRYQTEDGSPRRWWWRSRPFALFTGLLCITTIFVAHTLPYLSMKSVNPFGMGADLLSHTALAWIAFLWVMRRADGHGLMLVLGLIVVLMGVAAGGVSKSLAGQTTIGFCVCLGYAIASQNILGRGAFWKTSSPSPTASTTSRRFPGPGGSATRGAATNHLAKPALGLQVSANRHRTGIVLSALTLSAIVIVTGAIAQGTNAGLGRGCNRRFNRH</sequence>
<protein>
    <submittedName>
        <fullName evidence="3">Membrane protein</fullName>
    </submittedName>
</protein>
<comment type="caution">
    <text evidence="3">The sequence shown here is derived from an EMBL/GenBank/DDBJ whole genome shotgun (WGS) entry which is preliminary data.</text>
</comment>
<gene>
    <name evidence="3" type="ORF">RMSM_01436</name>
</gene>
<feature type="compositionally biased region" description="Low complexity" evidence="1">
    <location>
        <begin position="180"/>
        <end position="189"/>
    </location>
</feature>
<evidence type="ECO:0000256" key="2">
    <source>
        <dbReference type="SAM" id="Phobius"/>
    </source>
</evidence>
<accession>M5S1W4</accession>
<proteinExistence type="predicted"/>
<organism evidence="3 4">
    <name type="scientific">Rhodopirellula maiorica SM1</name>
    <dbReference type="NCBI Taxonomy" id="1265738"/>
    <lineage>
        <taxon>Bacteria</taxon>
        <taxon>Pseudomonadati</taxon>
        <taxon>Planctomycetota</taxon>
        <taxon>Planctomycetia</taxon>
        <taxon>Pirellulales</taxon>
        <taxon>Pirellulaceae</taxon>
        <taxon>Novipirellula</taxon>
    </lineage>
</organism>
<name>M5S1W4_9BACT</name>
<dbReference type="Proteomes" id="UP000011991">
    <property type="component" value="Unassembled WGS sequence"/>
</dbReference>
<keyword evidence="4" id="KW-1185">Reference proteome</keyword>
<feature type="transmembrane region" description="Helical" evidence="2">
    <location>
        <begin position="30"/>
        <end position="47"/>
    </location>
</feature>
<feature type="transmembrane region" description="Helical" evidence="2">
    <location>
        <begin position="97"/>
        <end position="118"/>
    </location>
</feature>
<keyword evidence="2" id="KW-1133">Transmembrane helix</keyword>
<dbReference type="AlphaFoldDB" id="M5S1W4"/>
<reference evidence="3 4" key="1">
    <citation type="journal article" date="2013" name="Mar. Genomics">
        <title>Expression of sulfatases in Rhodopirellula baltica and the diversity of sulfatases in the genus Rhodopirellula.</title>
        <authorList>
            <person name="Wegner C.E."/>
            <person name="Richter-Heitmann T."/>
            <person name="Klindworth A."/>
            <person name="Klockow C."/>
            <person name="Richter M."/>
            <person name="Achstetter T."/>
            <person name="Glockner F.O."/>
            <person name="Harder J."/>
        </authorList>
    </citation>
    <scope>NUCLEOTIDE SEQUENCE [LARGE SCALE GENOMIC DNA]</scope>
    <source>
        <strain evidence="3 4">SM1</strain>
    </source>
</reference>
<evidence type="ECO:0000313" key="4">
    <source>
        <dbReference type="Proteomes" id="UP000011991"/>
    </source>
</evidence>